<gene>
    <name evidence="1" type="ORF">OCBIM_22036950mg</name>
</gene>
<sequence>MDLLLTEHSPSSVNNKHYCCFLHPSFLMQYFGCPPYFLSHSTLYFSAHLQQIL</sequence>
<protein>
    <submittedName>
        <fullName evidence="1">Uncharacterized protein</fullName>
    </submittedName>
</protein>
<reference evidence="1" key="1">
    <citation type="submission" date="2015-07" db="EMBL/GenBank/DDBJ databases">
        <title>MeaNS - Measles Nucleotide Surveillance Program.</title>
        <authorList>
            <person name="Tran T."/>
            <person name="Druce J."/>
        </authorList>
    </citation>
    <scope>NUCLEOTIDE SEQUENCE</scope>
    <source>
        <strain evidence="1">UCB-OBI-ISO-001</strain>
        <tissue evidence="1">Gonad</tissue>
    </source>
</reference>
<accession>A0A0L8I3F4</accession>
<dbReference type="AlphaFoldDB" id="A0A0L8I3F4"/>
<name>A0A0L8I3F4_OCTBM</name>
<organism evidence="1">
    <name type="scientific">Octopus bimaculoides</name>
    <name type="common">California two-spotted octopus</name>
    <dbReference type="NCBI Taxonomy" id="37653"/>
    <lineage>
        <taxon>Eukaryota</taxon>
        <taxon>Metazoa</taxon>
        <taxon>Spiralia</taxon>
        <taxon>Lophotrochozoa</taxon>
        <taxon>Mollusca</taxon>
        <taxon>Cephalopoda</taxon>
        <taxon>Coleoidea</taxon>
        <taxon>Octopodiformes</taxon>
        <taxon>Octopoda</taxon>
        <taxon>Incirrata</taxon>
        <taxon>Octopodidae</taxon>
        <taxon>Octopus</taxon>
    </lineage>
</organism>
<dbReference type="EMBL" id="KQ416666">
    <property type="protein sequence ID" value="KOF95864.1"/>
    <property type="molecule type" value="Genomic_DNA"/>
</dbReference>
<proteinExistence type="predicted"/>
<evidence type="ECO:0000313" key="1">
    <source>
        <dbReference type="EMBL" id="KOF95864.1"/>
    </source>
</evidence>